<organism evidence="11 12">
    <name type="scientific">Pedobacter africanus</name>
    <dbReference type="NCBI Taxonomy" id="151894"/>
    <lineage>
        <taxon>Bacteria</taxon>
        <taxon>Pseudomonadati</taxon>
        <taxon>Bacteroidota</taxon>
        <taxon>Sphingobacteriia</taxon>
        <taxon>Sphingobacteriales</taxon>
        <taxon>Sphingobacteriaceae</taxon>
        <taxon>Pedobacter</taxon>
    </lineage>
</organism>
<keyword evidence="6" id="KW-0326">Glycosidase</keyword>
<dbReference type="EC" id="3.2.1.51" evidence="3"/>
<dbReference type="InterPro" id="IPR057739">
    <property type="entry name" value="Glyco_hydro_29_N"/>
</dbReference>
<comment type="function">
    <text evidence="1">Alpha-L-fucosidase is responsible for hydrolyzing the alpha-1,6-linked fucose joined to the reducing-end N-acetylglucosamine of the carbohydrate moieties of glycoproteins.</text>
</comment>
<dbReference type="Gene3D" id="3.20.20.80">
    <property type="entry name" value="Glycosidases"/>
    <property type="match status" value="1"/>
</dbReference>
<gene>
    <name evidence="11" type="ORF">SAMN04488524_4653</name>
</gene>
<dbReference type="PANTHER" id="PTHR10030:SF37">
    <property type="entry name" value="ALPHA-L-FUCOSIDASE-RELATED"/>
    <property type="match status" value="1"/>
</dbReference>
<dbReference type="InterPro" id="IPR013780">
    <property type="entry name" value="Glyco_hydro_b"/>
</dbReference>
<dbReference type="PRINTS" id="PR00741">
    <property type="entry name" value="GLHYDRLASE29"/>
</dbReference>
<keyword evidence="5" id="KW-0378">Hydrolase</keyword>
<dbReference type="InterPro" id="IPR016286">
    <property type="entry name" value="FUC_metazoa-typ"/>
</dbReference>
<feature type="site" description="May be important for catalysis" evidence="7">
    <location>
        <position position="276"/>
    </location>
</feature>
<evidence type="ECO:0000256" key="5">
    <source>
        <dbReference type="ARBA" id="ARBA00022801"/>
    </source>
</evidence>
<name>A0A1W2EAN9_9SPHI</name>
<evidence type="ECO:0000256" key="3">
    <source>
        <dbReference type="ARBA" id="ARBA00012662"/>
    </source>
</evidence>
<keyword evidence="12" id="KW-1185">Reference proteome</keyword>
<dbReference type="GO" id="GO:0005764">
    <property type="term" value="C:lysosome"/>
    <property type="evidence" value="ECO:0007669"/>
    <property type="project" value="TreeGrafter"/>
</dbReference>
<evidence type="ECO:0000256" key="6">
    <source>
        <dbReference type="ARBA" id="ARBA00023295"/>
    </source>
</evidence>
<dbReference type="PANTHER" id="PTHR10030">
    <property type="entry name" value="ALPHA-L-FUCOSIDASE"/>
    <property type="match status" value="1"/>
</dbReference>
<evidence type="ECO:0000256" key="4">
    <source>
        <dbReference type="ARBA" id="ARBA00022729"/>
    </source>
</evidence>
<dbReference type="Pfam" id="PF01120">
    <property type="entry name" value="Alpha_L_fucos"/>
    <property type="match status" value="1"/>
</dbReference>
<dbReference type="Gene3D" id="2.60.40.1180">
    <property type="entry name" value="Golgi alpha-mannosidase II"/>
    <property type="match status" value="1"/>
</dbReference>
<dbReference type="STRING" id="151894.SAMN04488524_4653"/>
<reference evidence="12" key="1">
    <citation type="submission" date="2017-04" db="EMBL/GenBank/DDBJ databases">
        <authorList>
            <person name="Varghese N."/>
            <person name="Submissions S."/>
        </authorList>
    </citation>
    <scope>NUCLEOTIDE SEQUENCE [LARGE SCALE GENOMIC DNA]</scope>
    <source>
        <strain evidence="12">DSM 12126</strain>
    </source>
</reference>
<feature type="domain" description="Glycoside hydrolase family 29 N-terminal" evidence="9">
    <location>
        <begin position="24"/>
        <end position="344"/>
    </location>
</feature>
<evidence type="ECO:0000259" key="10">
    <source>
        <dbReference type="Pfam" id="PF16757"/>
    </source>
</evidence>
<evidence type="ECO:0000256" key="8">
    <source>
        <dbReference type="SAM" id="SignalP"/>
    </source>
</evidence>
<dbReference type="GO" id="GO:0016139">
    <property type="term" value="P:glycoside catabolic process"/>
    <property type="evidence" value="ECO:0007669"/>
    <property type="project" value="TreeGrafter"/>
</dbReference>
<dbReference type="GO" id="GO:0004560">
    <property type="term" value="F:alpha-L-fucosidase activity"/>
    <property type="evidence" value="ECO:0007669"/>
    <property type="project" value="InterPro"/>
</dbReference>
<dbReference type="InterPro" id="IPR000933">
    <property type="entry name" value="Glyco_hydro_29"/>
</dbReference>
<dbReference type="Pfam" id="PF16757">
    <property type="entry name" value="Fucosidase_C"/>
    <property type="match status" value="1"/>
</dbReference>
<dbReference type="InterPro" id="IPR017853">
    <property type="entry name" value="GH"/>
</dbReference>
<dbReference type="AlphaFoldDB" id="A0A1W2EAN9"/>
<dbReference type="OrthoDB" id="107551at2"/>
<feature type="signal peptide" evidence="8">
    <location>
        <begin position="1"/>
        <end position="20"/>
    </location>
</feature>
<protein>
    <recommendedName>
        <fullName evidence="3">alpha-L-fucosidase</fullName>
        <ecNumber evidence="3">3.2.1.51</ecNumber>
    </recommendedName>
</protein>
<evidence type="ECO:0000313" key="11">
    <source>
        <dbReference type="EMBL" id="SMD06860.1"/>
    </source>
</evidence>
<dbReference type="SMART" id="SM00812">
    <property type="entry name" value="Alpha_L_fucos"/>
    <property type="match status" value="1"/>
</dbReference>
<evidence type="ECO:0000256" key="7">
    <source>
        <dbReference type="PIRSR" id="PIRSR001092-1"/>
    </source>
</evidence>
<feature type="chain" id="PRO_5010698815" description="alpha-L-fucosidase" evidence="8">
    <location>
        <begin position="21"/>
        <end position="467"/>
    </location>
</feature>
<dbReference type="RefSeq" id="WP_084241427.1">
    <property type="nucleotide sequence ID" value="NZ_FWXT01000005.1"/>
</dbReference>
<dbReference type="Proteomes" id="UP000192756">
    <property type="component" value="Unassembled WGS sequence"/>
</dbReference>
<evidence type="ECO:0000256" key="2">
    <source>
        <dbReference type="ARBA" id="ARBA00007951"/>
    </source>
</evidence>
<evidence type="ECO:0000313" key="12">
    <source>
        <dbReference type="Proteomes" id="UP000192756"/>
    </source>
</evidence>
<dbReference type="GO" id="GO:0006004">
    <property type="term" value="P:fucose metabolic process"/>
    <property type="evidence" value="ECO:0007669"/>
    <property type="project" value="InterPro"/>
</dbReference>
<feature type="domain" description="Alpha-L-fucosidase C-terminal" evidence="10">
    <location>
        <begin position="387"/>
        <end position="465"/>
    </location>
</feature>
<keyword evidence="4 8" id="KW-0732">Signal</keyword>
<proteinExistence type="inferred from homology"/>
<dbReference type="PIRSF" id="PIRSF001092">
    <property type="entry name" value="Alpha-L-fucosidase"/>
    <property type="match status" value="1"/>
</dbReference>
<dbReference type="EMBL" id="FWXT01000005">
    <property type="protein sequence ID" value="SMD06860.1"/>
    <property type="molecule type" value="Genomic_DNA"/>
</dbReference>
<comment type="similarity">
    <text evidence="2">Belongs to the glycosyl hydrolase 29 family.</text>
</comment>
<dbReference type="InterPro" id="IPR031919">
    <property type="entry name" value="Fucosidase_C"/>
</dbReference>
<evidence type="ECO:0000256" key="1">
    <source>
        <dbReference type="ARBA" id="ARBA00004071"/>
    </source>
</evidence>
<accession>A0A1W2EAN9</accession>
<evidence type="ECO:0000259" key="9">
    <source>
        <dbReference type="Pfam" id="PF01120"/>
    </source>
</evidence>
<dbReference type="SUPFAM" id="SSF51445">
    <property type="entry name" value="(Trans)glycosidases"/>
    <property type="match status" value="1"/>
</dbReference>
<sequence length="467" mass="52764">MKRLLKIKLLLLCVPAILVAQQPKNSGTAMQWWNEAKFGMFVHWGLYSVAAGDWKGKPSRGNEHFMLYERIPLKEYAAIADDFHPVKFDADAWAKAAKDAGMKYLVFTTKHHDGYAMYGSKVSDYNIVGTTRWARDPLKELAAACKKYNLKLGLYYSLGRDWEDPDVPTNWPEKGGRSNTWDYPDEDAKDFSKYFERKVKPQITELLTGYGPVAVMWFDTPEQIISKAQSADLEVLIRKLQPGCIINSRIGNGLGDYLVSEQQISAAKMSKPWEACITMSGKWSYNRHDNAWKSPELMVRQLVEIVSKGGNLLLNVSPDGEGALLDKTKERMNEIGKWMKVNHEAIYGTRPWLITNENSVAEDLGKAGEIALKSTMKDTDNDNTSKQINPDVYFTTKANTVYVFARSWKAADINVKSLAADRYKIKKVSLLGTSAKIKWKQTEKALHMDLPASLPATVPVYVFKIIL</sequence>